<dbReference type="GO" id="GO:0005737">
    <property type="term" value="C:cytoplasm"/>
    <property type="evidence" value="ECO:0007669"/>
    <property type="project" value="TreeGrafter"/>
</dbReference>
<sequence>MPPASLALEGSRRAPMNAFAKDSANNSIGGSGPSVVGRTIQPFGNRGQEAFTDYAQGARKNNPKMPWSWHVHLLEGTPAARTVIQKREAEQAAETADGGLQRKKSLAQRIRGINKVPVNMALEDGQVLRRVAVAPLTLTCQGAPPMWTFSQGQKFEGRKKNSATARYPGASSRGCYRSRHGRIVEAKEQGSPDIR</sequence>
<evidence type="ECO:0000313" key="2">
    <source>
        <dbReference type="EMBL" id="CAI4211020.1"/>
    </source>
</evidence>
<evidence type="ECO:0000256" key="1">
    <source>
        <dbReference type="SAM" id="MobiDB-lite"/>
    </source>
</evidence>
<dbReference type="PANTHER" id="PTHR28307:SF2">
    <property type="entry name" value="PROTEIN PAL1"/>
    <property type="match status" value="1"/>
</dbReference>
<dbReference type="AlphaFoldDB" id="A0A9P1GVG2"/>
<dbReference type="PANTHER" id="PTHR28307">
    <property type="entry name" value="PROTEIN PAL1"/>
    <property type="match status" value="1"/>
</dbReference>
<feature type="compositionally biased region" description="Basic and acidic residues" evidence="1">
    <location>
        <begin position="182"/>
        <end position="195"/>
    </location>
</feature>
<dbReference type="InterPro" id="IPR013226">
    <property type="entry name" value="Pal1"/>
</dbReference>
<name>A0A9P1GVG2_9PEZI</name>
<organism evidence="2 3">
    <name type="scientific">Parascedosporium putredinis</name>
    <dbReference type="NCBI Taxonomy" id="1442378"/>
    <lineage>
        <taxon>Eukaryota</taxon>
        <taxon>Fungi</taxon>
        <taxon>Dikarya</taxon>
        <taxon>Ascomycota</taxon>
        <taxon>Pezizomycotina</taxon>
        <taxon>Sordariomycetes</taxon>
        <taxon>Hypocreomycetidae</taxon>
        <taxon>Microascales</taxon>
        <taxon>Microascaceae</taxon>
        <taxon>Parascedosporium</taxon>
    </lineage>
</organism>
<feature type="region of interest" description="Disordered" evidence="1">
    <location>
        <begin position="154"/>
        <end position="195"/>
    </location>
</feature>
<dbReference type="Proteomes" id="UP000838763">
    <property type="component" value="Unassembled WGS sequence"/>
</dbReference>
<proteinExistence type="predicted"/>
<comment type="caution">
    <text evidence="2">The sequence shown here is derived from an EMBL/GenBank/DDBJ whole genome shotgun (WGS) entry which is preliminary data.</text>
</comment>
<dbReference type="OrthoDB" id="5352132at2759"/>
<protein>
    <submittedName>
        <fullName evidence="2">Uncharacterized protein</fullName>
    </submittedName>
</protein>
<dbReference type="EMBL" id="CALLCH030000001">
    <property type="protein sequence ID" value="CAI4211020.1"/>
    <property type="molecule type" value="Genomic_DNA"/>
</dbReference>
<keyword evidence="3" id="KW-1185">Reference proteome</keyword>
<dbReference type="Pfam" id="PF08316">
    <property type="entry name" value="Pal1"/>
    <property type="match status" value="1"/>
</dbReference>
<gene>
    <name evidence="2" type="ORF">PPNO1_LOCUS817</name>
</gene>
<reference evidence="2" key="1">
    <citation type="submission" date="2022-11" db="EMBL/GenBank/DDBJ databases">
        <authorList>
            <person name="Scott C."/>
            <person name="Bruce N."/>
        </authorList>
    </citation>
    <scope>NUCLEOTIDE SEQUENCE</scope>
</reference>
<evidence type="ECO:0000313" key="3">
    <source>
        <dbReference type="Proteomes" id="UP000838763"/>
    </source>
</evidence>
<accession>A0A9P1GVG2</accession>